<keyword evidence="2" id="KW-1185">Reference proteome</keyword>
<comment type="caution">
    <text evidence="1">The sequence shown here is derived from an EMBL/GenBank/DDBJ whole genome shotgun (WGS) entry which is preliminary data.</text>
</comment>
<dbReference type="EMBL" id="JAAFYZ010000118">
    <property type="protein sequence ID" value="MBS2550875.1"/>
    <property type="molecule type" value="Genomic_DNA"/>
</dbReference>
<accession>A0ABS5KY46</accession>
<evidence type="ECO:0008006" key="3">
    <source>
        <dbReference type="Google" id="ProtNLM"/>
    </source>
</evidence>
<proteinExistence type="predicted"/>
<organism evidence="1 2">
    <name type="scientific">Catenulispora pinistramenti</name>
    <dbReference type="NCBI Taxonomy" id="2705254"/>
    <lineage>
        <taxon>Bacteria</taxon>
        <taxon>Bacillati</taxon>
        <taxon>Actinomycetota</taxon>
        <taxon>Actinomycetes</taxon>
        <taxon>Catenulisporales</taxon>
        <taxon>Catenulisporaceae</taxon>
        <taxon>Catenulispora</taxon>
    </lineage>
</organism>
<sequence>MTPTLADIHVARGRYDEACAVGSEILDRTEGLSSVRVLRQLAILQQRLEPVGAKATREFAGRLGATLQERAWWYTWAQDVTDRESEPDTHGGPNRP</sequence>
<name>A0ABS5KY46_9ACTN</name>
<gene>
    <name evidence="1" type="ORF">KGQ19_28780</name>
</gene>
<reference evidence="1 2" key="1">
    <citation type="submission" date="2020-02" db="EMBL/GenBank/DDBJ databases">
        <title>Acidophilic actinobacteria isolated from forest soil.</title>
        <authorList>
            <person name="Golinska P."/>
        </authorList>
    </citation>
    <scope>NUCLEOTIDE SEQUENCE [LARGE SCALE GENOMIC DNA]</scope>
    <source>
        <strain evidence="1 2">NL8</strain>
    </source>
</reference>
<protein>
    <recommendedName>
        <fullName evidence="3">Tetratricopeptide repeat protein</fullName>
    </recommendedName>
</protein>
<evidence type="ECO:0000313" key="1">
    <source>
        <dbReference type="EMBL" id="MBS2550875.1"/>
    </source>
</evidence>
<dbReference type="RefSeq" id="WP_212014563.1">
    <property type="nucleotide sequence ID" value="NZ_JAAFYZ010000118.1"/>
</dbReference>
<dbReference type="Proteomes" id="UP000730482">
    <property type="component" value="Unassembled WGS sequence"/>
</dbReference>
<evidence type="ECO:0000313" key="2">
    <source>
        <dbReference type="Proteomes" id="UP000730482"/>
    </source>
</evidence>